<keyword evidence="9" id="KW-1185">Reference proteome</keyword>
<dbReference type="PANTHER" id="PTHR22939">
    <property type="entry name" value="SERINE PROTEASE FAMILY S1C HTRA-RELATED"/>
    <property type="match status" value="1"/>
</dbReference>
<gene>
    <name evidence="8" type="ORF">C8U37_11845</name>
</gene>
<organism evidence="8 9">
    <name type="scientific">Trichococcus patagoniensis</name>
    <dbReference type="NCBI Taxonomy" id="382641"/>
    <lineage>
        <taxon>Bacteria</taxon>
        <taxon>Bacillati</taxon>
        <taxon>Bacillota</taxon>
        <taxon>Bacilli</taxon>
        <taxon>Lactobacillales</taxon>
        <taxon>Carnobacteriaceae</taxon>
        <taxon>Trichococcus</taxon>
    </lineage>
</organism>
<keyword evidence="6" id="KW-0812">Transmembrane</keyword>
<feature type="transmembrane region" description="Helical" evidence="6">
    <location>
        <begin position="108"/>
        <end position="131"/>
    </location>
</feature>
<dbReference type="InterPro" id="IPR043504">
    <property type="entry name" value="Peptidase_S1_PA_chymotrypsin"/>
</dbReference>
<feature type="compositionally biased region" description="Acidic residues" evidence="5">
    <location>
        <begin position="40"/>
        <end position="69"/>
    </location>
</feature>
<evidence type="ECO:0000313" key="9">
    <source>
        <dbReference type="Proteomes" id="UP000244161"/>
    </source>
</evidence>
<name>A0A2T5IEH5_9LACT</name>
<dbReference type="OrthoDB" id="9758917at2"/>
<sequence length="502" mass="52667">MDRDEENKKNPIDQEAYNETETEIESTAADAPSADHMQEDLSEETEIEAEYTEVEETASEDVVSEEEPIPESATRPTMNKEERARVYNSVSENEDASRRPKDRKNSPIRNGIVGGLIGGGMVALIGAGLLFGSGILGNGSGTGDSGNTAINETVTDVAVNITTDTTAAVEKVQDAVVSIINMQAGNPNMFGFDLPQNSSDTTNGTLETSSEGSGVIYKIEDDLAYIVTNNHVIDGADELEILMKDGTKEVATVVGSDVWTDLAVLTIPASNVTAVASFGDSDAVNVGEPAIAIGSPLGTEFATSVTQGIISAKNRSVSTDVDGDSIVDWDVTALQTDAAINPGNSGGALINIAGQVIGINSMKISDSNVEGMGFAIPSNDVLTIINELEQNGEIIRPILGVSMLDLSQISASQQSSVLTLPDDVTAGVVIAEVQALSAAELGGLEQYDVITEMNGEAVTSIVDLRKILYALEVGTDVEISYYREGTLQSTTVTLTEGQTSAE</sequence>
<evidence type="ECO:0000256" key="6">
    <source>
        <dbReference type="SAM" id="Phobius"/>
    </source>
</evidence>
<dbReference type="InterPro" id="IPR001478">
    <property type="entry name" value="PDZ"/>
</dbReference>
<dbReference type="GO" id="GO:0006508">
    <property type="term" value="P:proteolysis"/>
    <property type="evidence" value="ECO:0007669"/>
    <property type="project" value="UniProtKB-KW"/>
</dbReference>
<dbReference type="Gene3D" id="2.40.10.10">
    <property type="entry name" value="Trypsin-like serine proteases"/>
    <property type="match status" value="2"/>
</dbReference>
<evidence type="ECO:0000313" key="8">
    <source>
        <dbReference type="EMBL" id="PTQ82238.1"/>
    </source>
</evidence>
<keyword evidence="6" id="KW-0472">Membrane</keyword>
<evidence type="ECO:0000256" key="5">
    <source>
        <dbReference type="SAM" id="MobiDB-lite"/>
    </source>
</evidence>
<proteinExistence type="inferred from homology"/>
<accession>A0A2T5IEH5</accession>
<dbReference type="SUPFAM" id="SSF50494">
    <property type="entry name" value="Trypsin-like serine proteases"/>
    <property type="match status" value="1"/>
</dbReference>
<comment type="similarity">
    <text evidence="1">Belongs to the peptidase S1C family.</text>
</comment>
<keyword evidence="2 8" id="KW-0645">Protease</keyword>
<feature type="region of interest" description="Disordered" evidence="5">
    <location>
        <begin position="1"/>
        <end position="109"/>
    </location>
</feature>
<dbReference type="InterPro" id="IPR036034">
    <property type="entry name" value="PDZ_sf"/>
</dbReference>
<dbReference type="AlphaFoldDB" id="A0A2T5IEH5"/>
<comment type="caution">
    <text evidence="8">The sequence shown here is derived from an EMBL/GenBank/DDBJ whole genome shotgun (WGS) entry which is preliminary data.</text>
</comment>
<dbReference type="GO" id="GO:0004252">
    <property type="term" value="F:serine-type endopeptidase activity"/>
    <property type="evidence" value="ECO:0007669"/>
    <property type="project" value="InterPro"/>
</dbReference>
<dbReference type="SMART" id="SM00228">
    <property type="entry name" value="PDZ"/>
    <property type="match status" value="1"/>
</dbReference>
<evidence type="ECO:0000259" key="7">
    <source>
        <dbReference type="SMART" id="SM00228"/>
    </source>
</evidence>
<dbReference type="PANTHER" id="PTHR22939:SF129">
    <property type="entry name" value="SERINE PROTEASE HTRA2, MITOCHONDRIAL"/>
    <property type="match status" value="1"/>
</dbReference>
<feature type="compositionally biased region" description="Basic and acidic residues" evidence="5">
    <location>
        <begin position="95"/>
        <end position="105"/>
    </location>
</feature>
<dbReference type="Gene3D" id="2.30.42.10">
    <property type="match status" value="1"/>
</dbReference>
<evidence type="ECO:0000256" key="3">
    <source>
        <dbReference type="ARBA" id="ARBA00022801"/>
    </source>
</evidence>
<dbReference type="Proteomes" id="UP000244161">
    <property type="component" value="Unassembled WGS sequence"/>
</dbReference>
<evidence type="ECO:0000256" key="1">
    <source>
        <dbReference type="ARBA" id="ARBA00010541"/>
    </source>
</evidence>
<dbReference type="PRINTS" id="PR00834">
    <property type="entry name" value="PROTEASES2C"/>
</dbReference>
<protein>
    <submittedName>
        <fullName evidence="8">Serine protease Do</fullName>
    </submittedName>
</protein>
<keyword evidence="6" id="KW-1133">Transmembrane helix</keyword>
<feature type="compositionally biased region" description="Basic and acidic residues" evidence="5">
    <location>
        <begin position="1"/>
        <end position="12"/>
    </location>
</feature>
<keyword evidence="3" id="KW-0378">Hydrolase</keyword>
<dbReference type="SUPFAM" id="SSF50156">
    <property type="entry name" value="PDZ domain-like"/>
    <property type="match status" value="1"/>
</dbReference>
<evidence type="ECO:0000256" key="4">
    <source>
        <dbReference type="ARBA" id="ARBA00022825"/>
    </source>
</evidence>
<reference evidence="8 9" key="1">
    <citation type="submission" date="2018-04" db="EMBL/GenBank/DDBJ databases">
        <title>Genomic Encyclopedia of Archaeal and Bacterial Type Strains, Phase II (KMG-II): from individual species to whole genera.</title>
        <authorList>
            <person name="Goeker M."/>
        </authorList>
    </citation>
    <scope>NUCLEOTIDE SEQUENCE [LARGE SCALE GENOMIC DNA]</scope>
    <source>
        <strain evidence="8 9">DSM 18806</strain>
    </source>
</reference>
<dbReference type="InterPro" id="IPR009003">
    <property type="entry name" value="Peptidase_S1_PA"/>
</dbReference>
<dbReference type="Pfam" id="PF13180">
    <property type="entry name" value="PDZ_2"/>
    <property type="match status" value="1"/>
</dbReference>
<dbReference type="EMBL" id="QAOM01000018">
    <property type="protein sequence ID" value="PTQ82238.1"/>
    <property type="molecule type" value="Genomic_DNA"/>
</dbReference>
<dbReference type="InterPro" id="IPR001940">
    <property type="entry name" value="Peptidase_S1C"/>
</dbReference>
<evidence type="ECO:0000256" key="2">
    <source>
        <dbReference type="ARBA" id="ARBA00022670"/>
    </source>
</evidence>
<dbReference type="Pfam" id="PF13365">
    <property type="entry name" value="Trypsin_2"/>
    <property type="match status" value="1"/>
</dbReference>
<keyword evidence="4" id="KW-0720">Serine protease</keyword>
<feature type="domain" description="PDZ" evidence="7">
    <location>
        <begin position="397"/>
        <end position="485"/>
    </location>
</feature>